<evidence type="ECO:0000313" key="3">
    <source>
        <dbReference type="Proteomes" id="UP000249422"/>
    </source>
</evidence>
<comment type="caution">
    <text evidence="2">The sequence shown here is derived from an EMBL/GenBank/DDBJ whole genome shotgun (WGS) entry which is preliminary data.</text>
</comment>
<evidence type="ECO:0000313" key="2">
    <source>
        <dbReference type="EMBL" id="RAI98838.1"/>
    </source>
</evidence>
<gene>
    <name evidence="2" type="ORF">DEU50_12620</name>
</gene>
<dbReference type="EMBL" id="QLLM01000026">
    <property type="protein sequence ID" value="RAI98838.1"/>
    <property type="molecule type" value="Genomic_DNA"/>
</dbReference>
<sequence>MTTSIAAKAKMQAKGLHSQGHEAAAKAMQDMATEYEAIDAERKELAERLSALLEVTLGYQGWIKAVPDDVAASLPTMPGIDGDWAGEVIYAAQAALR</sequence>
<feature type="coiled-coil region" evidence="1">
    <location>
        <begin position="28"/>
        <end position="55"/>
    </location>
</feature>
<protein>
    <recommendedName>
        <fullName evidence="4">Phage protein</fullName>
    </recommendedName>
</protein>
<accession>A0AAX1PGJ9</accession>
<organism evidence="2 3">
    <name type="scientific">Aeromonas salmonicida</name>
    <dbReference type="NCBI Taxonomy" id="645"/>
    <lineage>
        <taxon>Bacteria</taxon>
        <taxon>Pseudomonadati</taxon>
        <taxon>Pseudomonadota</taxon>
        <taxon>Gammaproteobacteria</taxon>
        <taxon>Aeromonadales</taxon>
        <taxon>Aeromonadaceae</taxon>
        <taxon>Aeromonas</taxon>
    </lineage>
</organism>
<name>A0AAX1PGJ9_AERSA</name>
<dbReference type="AlphaFoldDB" id="A0AAX1PGJ9"/>
<dbReference type="RefSeq" id="WP_220085169.1">
    <property type="nucleotide sequence ID" value="NZ_CAWNWF010000026.1"/>
</dbReference>
<dbReference type="Proteomes" id="UP000249422">
    <property type="component" value="Unassembled WGS sequence"/>
</dbReference>
<keyword evidence="1" id="KW-0175">Coiled coil</keyword>
<reference evidence="2 3" key="1">
    <citation type="submission" date="2018-06" db="EMBL/GenBank/DDBJ databases">
        <title>Freshwater and sediment microbial communities from various areas in North America, analyzing microbe dynamics in response to fracking.</title>
        <authorList>
            <person name="Lamendella R."/>
        </authorList>
    </citation>
    <scope>NUCLEOTIDE SEQUENCE [LARGE SCALE GENOMIC DNA]</scope>
    <source>
        <strain evidence="2 3">17</strain>
    </source>
</reference>
<proteinExistence type="predicted"/>
<evidence type="ECO:0008006" key="4">
    <source>
        <dbReference type="Google" id="ProtNLM"/>
    </source>
</evidence>
<evidence type="ECO:0000256" key="1">
    <source>
        <dbReference type="SAM" id="Coils"/>
    </source>
</evidence>